<evidence type="ECO:0000313" key="9">
    <source>
        <dbReference type="Proteomes" id="UP000289455"/>
    </source>
</evidence>
<organism evidence="8 9">
    <name type="scientific">Aquirufa rosea</name>
    <dbReference type="NCBI Taxonomy" id="2509241"/>
    <lineage>
        <taxon>Bacteria</taxon>
        <taxon>Pseudomonadati</taxon>
        <taxon>Bacteroidota</taxon>
        <taxon>Cytophagia</taxon>
        <taxon>Cytophagales</taxon>
        <taxon>Flectobacillaceae</taxon>
        <taxon>Aquirufa</taxon>
    </lineage>
</organism>
<feature type="domain" description="Fibronectin type-III" evidence="7">
    <location>
        <begin position="413"/>
        <end position="509"/>
    </location>
</feature>
<keyword evidence="4" id="KW-0106">Calcium</keyword>
<dbReference type="Pfam" id="PF18884">
    <property type="entry name" value="TSP3_bac"/>
    <property type="match status" value="3"/>
</dbReference>
<proteinExistence type="predicted"/>
<dbReference type="SUPFAM" id="SSF50939">
    <property type="entry name" value="Sialidases"/>
    <property type="match status" value="1"/>
</dbReference>
<dbReference type="SUPFAM" id="SSF103647">
    <property type="entry name" value="TSP type-3 repeat"/>
    <property type="match status" value="1"/>
</dbReference>
<keyword evidence="9" id="KW-1185">Reference proteome</keyword>
<dbReference type="InterPro" id="IPR003961">
    <property type="entry name" value="FN3_dom"/>
</dbReference>
<dbReference type="AlphaFoldDB" id="A0A4Q1BX01"/>
<sequence length="671" mass="70468">MALFLGNYSVLKIFYMQLLHFLYLKVRLISFLGKTLFLLLFFLIYFQSHAQINWTSQTSAADNNWNSVTYGNALFVAVSTDGGSNRAMTSPDGITWTTRTLDVGRCVTYGNGVFVSVGQNKVSTSPDGITWTSQTPASNNVWQSVAYGNGLFVAVSSTGTGNRVMTSPDGITWTARISPADNAWYGVTYGNGLFVAVAITGTGNRVMTSPDGVTWTSRTTPIDNEWRSVIYENGLFVAVSSTGTGNRVMTSPDGITWTARISPADNAWYGVTYGNGLFVAVSSTGTGNRVMTSSNGITWSTRTSVTDNDWSSVTYGNGIFVAVSRSGVGNRVMTSGSAVSRLTIDAIENQYYTGAALTPSIVVKDGPTTLTLGSDYSVAYADNTNVGTASVTLTGLGYYNGTKSQSFTIVATTPSAPTSVIATLNSNSIDVAFSAPANNGGSPITSYTVTSSPAGLIGTGTSSPITIQGPPDNKNFFYNTNYTFTVTATNSQGTSPTSSASNTIVISDSDGDGVSDEQEAMDGTNPNDGCSYKPASQIFANTSTAWRNTDCDGDGTNNGSDSQPLNYCVGGAGGNPPSLGTSAYTIFGSNDCDGDGILNSVECAWGGPSCQDYDSDGIPNFQDPDSDNDGIPDSIEKNIDTDGDGIPNYLDLDSDNDGILDSTEKATDRDG</sequence>
<name>A0A4Q1BX01_9BACT</name>
<evidence type="ECO:0000256" key="2">
    <source>
        <dbReference type="ARBA" id="ARBA00022525"/>
    </source>
</evidence>
<feature type="compositionally biased region" description="Polar residues" evidence="5">
    <location>
        <begin position="491"/>
        <end position="503"/>
    </location>
</feature>
<dbReference type="GO" id="GO:0005509">
    <property type="term" value="F:calcium ion binding"/>
    <property type="evidence" value="ECO:0007669"/>
    <property type="project" value="InterPro"/>
</dbReference>
<keyword evidence="6" id="KW-0472">Membrane</keyword>
<feature type="region of interest" description="Disordered" evidence="5">
    <location>
        <begin position="614"/>
        <end position="671"/>
    </location>
</feature>
<dbReference type="InterPro" id="IPR059100">
    <property type="entry name" value="TSP3_bac"/>
</dbReference>
<accession>A0A4Q1BX01</accession>
<keyword evidence="3" id="KW-0732">Signal</keyword>
<keyword evidence="6" id="KW-0812">Transmembrane</keyword>
<feature type="region of interest" description="Disordered" evidence="5">
    <location>
        <begin position="490"/>
        <end position="531"/>
    </location>
</feature>
<dbReference type="InterPro" id="IPR028974">
    <property type="entry name" value="TSP_type-3_rpt"/>
</dbReference>
<dbReference type="InterPro" id="IPR023296">
    <property type="entry name" value="Glyco_hydro_beta-prop_sf"/>
</dbReference>
<dbReference type="Proteomes" id="UP000289455">
    <property type="component" value="Unassembled WGS sequence"/>
</dbReference>
<dbReference type="SUPFAM" id="SSF49265">
    <property type="entry name" value="Fibronectin type III"/>
    <property type="match status" value="1"/>
</dbReference>
<keyword evidence="2" id="KW-0964">Secreted</keyword>
<dbReference type="SMART" id="SM00060">
    <property type="entry name" value="FN3"/>
    <property type="match status" value="1"/>
</dbReference>
<reference evidence="8 9" key="1">
    <citation type="submission" date="2019-01" db="EMBL/GenBank/DDBJ databases">
        <title>Cytophagaceae bacterium strain CAR-16.</title>
        <authorList>
            <person name="Chen W.-M."/>
        </authorList>
    </citation>
    <scope>NUCLEOTIDE SEQUENCE [LARGE SCALE GENOMIC DNA]</scope>
    <source>
        <strain evidence="8 9">CAR-16</strain>
    </source>
</reference>
<dbReference type="InterPro" id="IPR036116">
    <property type="entry name" value="FN3_sf"/>
</dbReference>
<evidence type="ECO:0000256" key="4">
    <source>
        <dbReference type="ARBA" id="ARBA00022837"/>
    </source>
</evidence>
<dbReference type="OrthoDB" id="2082473at2"/>
<dbReference type="PROSITE" id="PS50853">
    <property type="entry name" value="FN3"/>
    <property type="match status" value="1"/>
</dbReference>
<keyword evidence="6" id="KW-1133">Transmembrane helix</keyword>
<dbReference type="CDD" id="cd15482">
    <property type="entry name" value="Sialidase_non-viral"/>
    <property type="match status" value="1"/>
</dbReference>
<feature type="compositionally biased region" description="Acidic residues" evidence="5">
    <location>
        <begin position="509"/>
        <end position="520"/>
    </location>
</feature>
<comment type="caution">
    <text evidence="8">The sequence shown here is derived from an EMBL/GenBank/DDBJ whole genome shotgun (WGS) entry which is preliminary data.</text>
</comment>
<feature type="non-terminal residue" evidence="8">
    <location>
        <position position="671"/>
    </location>
</feature>
<dbReference type="InterPro" id="IPR036278">
    <property type="entry name" value="Sialidase_sf"/>
</dbReference>
<gene>
    <name evidence="8" type="ORF">ESB04_11910</name>
</gene>
<dbReference type="EMBL" id="SDHY01000009">
    <property type="protein sequence ID" value="RXK46523.1"/>
    <property type="molecule type" value="Genomic_DNA"/>
</dbReference>
<evidence type="ECO:0000256" key="1">
    <source>
        <dbReference type="ARBA" id="ARBA00004613"/>
    </source>
</evidence>
<evidence type="ECO:0000256" key="5">
    <source>
        <dbReference type="SAM" id="MobiDB-lite"/>
    </source>
</evidence>
<dbReference type="Pfam" id="PF00041">
    <property type="entry name" value="fn3"/>
    <property type="match status" value="1"/>
</dbReference>
<dbReference type="CDD" id="cd00063">
    <property type="entry name" value="FN3"/>
    <property type="match status" value="1"/>
</dbReference>
<dbReference type="Gene3D" id="2.60.40.10">
    <property type="entry name" value="Immunoglobulins"/>
    <property type="match status" value="1"/>
</dbReference>
<protein>
    <recommendedName>
        <fullName evidence="7">Fibronectin type-III domain-containing protein</fullName>
    </recommendedName>
</protein>
<evidence type="ECO:0000313" key="8">
    <source>
        <dbReference type="EMBL" id="RXK46523.1"/>
    </source>
</evidence>
<evidence type="ECO:0000256" key="6">
    <source>
        <dbReference type="SAM" id="Phobius"/>
    </source>
</evidence>
<comment type="subcellular location">
    <subcellularLocation>
        <location evidence="1">Secreted</location>
    </subcellularLocation>
</comment>
<dbReference type="InterPro" id="IPR013783">
    <property type="entry name" value="Ig-like_fold"/>
</dbReference>
<dbReference type="SUPFAM" id="SSF75005">
    <property type="entry name" value="Arabinanase/levansucrase/invertase"/>
    <property type="match status" value="1"/>
</dbReference>
<evidence type="ECO:0000256" key="3">
    <source>
        <dbReference type="ARBA" id="ARBA00022729"/>
    </source>
</evidence>
<feature type="transmembrane region" description="Helical" evidence="6">
    <location>
        <begin position="21"/>
        <end position="46"/>
    </location>
</feature>
<evidence type="ECO:0000259" key="7">
    <source>
        <dbReference type="PROSITE" id="PS50853"/>
    </source>
</evidence>
<feature type="compositionally biased region" description="Basic and acidic residues" evidence="5">
    <location>
        <begin position="662"/>
        <end position="671"/>
    </location>
</feature>